<keyword evidence="8" id="KW-1185">Reference proteome</keyword>
<dbReference type="PANTHER" id="PTHR39087:SF2">
    <property type="entry name" value="UPF0104 MEMBRANE PROTEIN MJ1595"/>
    <property type="match status" value="1"/>
</dbReference>
<feature type="transmembrane region" description="Helical" evidence="6">
    <location>
        <begin position="526"/>
        <end position="551"/>
    </location>
</feature>
<feature type="transmembrane region" description="Helical" evidence="6">
    <location>
        <begin position="742"/>
        <end position="762"/>
    </location>
</feature>
<feature type="transmembrane region" description="Helical" evidence="6">
    <location>
        <begin position="172"/>
        <end position="190"/>
    </location>
</feature>
<dbReference type="EMBL" id="BAABIK010000035">
    <property type="protein sequence ID" value="GAA4955327.1"/>
    <property type="molecule type" value="Genomic_DNA"/>
</dbReference>
<feature type="transmembrane region" description="Helical" evidence="6">
    <location>
        <begin position="69"/>
        <end position="90"/>
    </location>
</feature>
<keyword evidence="3 6" id="KW-0812">Transmembrane</keyword>
<feature type="transmembrane region" description="Helical" evidence="6">
    <location>
        <begin position="635"/>
        <end position="658"/>
    </location>
</feature>
<evidence type="ECO:0000313" key="8">
    <source>
        <dbReference type="Proteomes" id="UP001499993"/>
    </source>
</evidence>
<dbReference type="RefSeq" id="WP_425579436.1">
    <property type="nucleotide sequence ID" value="NZ_BAABIK010000035.1"/>
</dbReference>
<feature type="transmembrane region" description="Helical" evidence="6">
    <location>
        <begin position="29"/>
        <end position="49"/>
    </location>
</feature>
<feature type="transmembrane region" description="Helical" evidence="6">
    <location>
        <begin position="102"/>
        <end position="126"/>
    </location>
</feature>
<accession>A0ABP9GX30</accession>
<keyword evidence="4 6" id="KW-1133">Transmembrane helix</keyword>
<dbReference type="PANTHER" id="PTHR39087">
    <property type="entry name" value="UPF0104 MEMBRANE PROTEIN MJ1595"/>
    <property type="match status" value="1"/>
</dbReference>
<comment type="caution">
    <text evidence="7">The sequence shown here is derived from an EMBL/GenBank/DDBJ whole genome shotgun (WGS) entry which is preliminary data.</text>
</comment>
<feature type="transmembrane region" description="Helical" evidence="6">
    <location>
        <begin position="687"/>
        <end position="710"/>
    </location>
</feature>
<dbReference type="Pfam" id="PF03706">
    <property type="entry name" value="LPG_synthase_TM"/>
    <property type="match status" value="1"/>
</dbReference>
<sequence>MKSAGVDPEQGTDERLSALGPIARRPVDLLVAAAGMLAIAAVLVVVRLVTDGQEAAYPAELRTLLPPSVLALAAGVANLTVIVLVAVTAVERLLRTEFRQIVRALAAAGFCYGLVGAANATVHALTPAPGLPEVLQAPEAQSLFTSPLHAYIAAAVAYVCALPLAHLPRVRAAMWGGIALTSVSVLLAGVTTTLSLLLTLLAGWTCASVAAYAVGLSRPVPATGRLVRELRRFGWEPLGLTPLGGDAEGNQRYAVDTVDRRLDVVLFRAEDTHGLWKRLLGAVMLRGPAAPSVLLGVQRRVEHAALMDFAARAAGAAGPQVLGVGELGLGTVALVTEHVPLRTLDEIGTDELTDEALDEVYSELLLLHRNRITHGNLNGSTVGRRLNGRVVFTGLANGTVAGSPIKASLDVAALMTLLALRVGERRAVDSAVRVLGRDTAAAALPFVQTAGMPFALRGRLRAHRGTLGAIRAQITGAVPEAQARPARLERMRPRTVVSVVVATAVGLVLAYQLAGVDFGTIAAADLGWAAAAFAASTLCMVAAAMALMGFVPIRLNLWTTVLVQFAGSFVRIAAPAGLGSLAINTRYVSRMGASAGLAISAVGLSQAVGLILHVPLLLVAAYLTGTSYLADFSPSVTLIAVTAGLALAVALVLLVPGLRRAVLERARPYFQDTLPQLLDLMQHPRRLVMGVGGTLLLTAGFVMCLGFSVAAFGGSAGVAALVVVFLAGNAIGSAAPTPGGLGAVEAALLGGLTTVAGVPAAVGLPAVLLYRLLTFWLPVLPGWGAFHLLQRWKAI</sequence>
<comment type="subcellular location">
    <subcellularLocation>
        <location evidence="1">Cell membrane</location>
        <topology evidence="1">Multi-pass membrane protein</topology>
    </subcellularLocation>
</comment>
<gene>
    <name evidence="7" type="ORF">GCM10023224_46080</name>
</gene>
<feature type="transmembrane region" description="Helical" evidence="6">
    <location>
        <begin position="716"/>
        <end position="735"/>
    </location>
</feature>
<reference evidence="8" key="1">
    <citation type="journal article" date="2019" name="Int. J. Syst. Evol. Microbiol.">
        <title>The Global Catalogue of Microorganisms (GCM) 10K type strain sequencing project: providing services to taxonomists for standard genome sequencing and annotation.</title>
        <authorList>
            <consortium name="The Broad Institute Genomics Platform"/>
            <consortium name="The Broad Institute Genome Sequencing Center for Infectious Disease"/>
            <person name="Wu L."/>
            <person name="Ma J."/>
        </authorList>
    </citation>
    <scope>NUCLEOTIDE SEQUENCE [LARGE SCALE GENOMIC DNA]</scope>
    <source>
        <strain evidence="8">JCM 18123</strain>
    </source>
</reference>
<organism evidence="7 8">
    <name type="scientific">Streptomonospora halophila</name>
    <dbReference type="NCBI Taxonomy" id="427369"/>
    <lineage>
        <taxon>Bacteria</taxon>
        <taxon>Bacillati</taxon>
        <taxon>Actinomycetota</taxon>
        <taxon>Actinomycetes</taxon>
        <taxon>Streptosporangiales</taxon>
        <taxon>Nocardiopsidaceae</taxon>
        <taxon>Streptomonospora</taxon>
    </lineage>
</organism>
<feature type="transmembrane region" description="Helical" evidence="6">
    <location>
        <begin position="146"/>
        <end position="165"/>
    </location>
</feature>
<dbReference type="Proteomes" id="UP001499993">
    <property type="component" value="Unassembled WGS sequence"/>
</dbReference>
<keyword evidence="5 6" id="KW-0472">Membrane</keyword>
<evidence type="ECO:0000256" key="6">
    <source>
        <dbReference type="SAM" id="Phobius"/>
    </source>
</evidence>
<evidence type="ECO:0000256" key="2">
    <source>
        <dbReference type="ARBA" id="ARBA00022475"/>
    </source>
</evidence>
<keyword evidence="2" id="KW-1003">Cell membrane</keyword>
<proteinExistence type="predicted"/>
<feature type="transmembrane region" description="Helical" evidence="6">
    <location>
        <begin position="196"/>
        <end position="216"/>
    </location>
</feature>
<feature type="transmembrane region" description="Helical" evidence="6">
    <location>
        <begin position="768"/>
        <end position="789"/>
    </location>
</feature>
<feature type="transmembrane region" description="Helical" evidence="6">
    <location>
        <begin position="496"/>
        <end position="514"/>
    </location>
</feature>
<evidence type="ECO:0000256" key="5">
    <source>
        <dbReference type="ARBA" id="ARBA00023136"/>
    </source>
</evidence>
<evidence type="ECO:0000256" key="4">
    <source>
        <dbReference type="ARBA" id="ARBA00022989"/>
    </source>
</evidence>
<protein>
    <submittedName>
        <fullName evidence="7">Lysylphosphatidylglycerol synthase domain-containing protein</fullName>
    </submittedName>
</protein>
<evidence type="ECO:0000256" key="1">
    <source>
        <dbReference type="ARBA" id="ARBA00004651"/>
    </source>
</evidence>
<dbReference type="InterPro" id="IPR022791">
    <property type="entry name" value="L-PG_synthase/AglD"/>
</dbReference>
<name>A0ABP9GX30_9ACTN</name>
<evidence type="ECO:0000313" key="7">
    <source>
        <dbReference type="EMBL" id="GAA4955327.1"/>
    </source>
</evidence>
<evidence type="ECO:0000256" key="3">
    <source>
        <dbReference type="ARBA" id="ARBA00022692"/>
    </source>
</evidence>
<feature type="transmembrane region" description="Helical" evidence="6">
    <location>
        <begin position="595"/>
        <end position="623"/>
    </location>
</feature>